<keyword evidence="7" id="KW-0251">Elongation factor</keyword>
<dbReference type="GO" id="GO:0003677">
    <property type="term" value="F:DNA binding"/>
    <property type="evidence" value="ECO:0007669"/>
    <property type="project" value="UniProtKB-UniRule"/>
</dbReference>
<dbReference type="FunFam" id="1.10.287.180:FF:000001">
    <property type="entry name" value="Transcription elongation factor GreA"/>
    <property type="match status" value="1"/>
</dbReference>
<dbReference type="PROSITE" id="PS00829">
    <property type="entry name" value="GREAB_1"/>
    <property type="match status" value="1"/>
</dbReference>
<dbReference type="Gene3D" id="1.10.287.180">
    <property type="entry name" value="Transcription elongation factor, GreA/GreB, N-terminal domain"/>
    <property type="match status" value="1"/>
</dbReference>
<dbReference type="Proteomes" id="UP000199445">
    <property type="component" value="Unassembled WGS sequence"/>
</dbReference>
<evidence type="ECO:0000256" key="3">
    <source>
        <dbReference type="ARBA" id="ARBA00023163"/>
    </source>
</evidence>
<dbReference type="GO" id="GO:0006354">
    <property type="term" value="P:DNA-templated transcription elongation"/>
    <property type="evidence" value="ECO:0007669"/>
    <property type="project" value="TreeGrafter"/>
</dbReference>
<proteinExistence type="inferred from homology"/>
<dbReference type="SUPFAM" id="SSF46557">
    <property type="entry name" value="GreA transcript cleavage protein, N-terminal domain"/>
    <property type="match status" value="1"/>
</dbReference>
<evidence type="ECO:0000259" key="5">
    <source>
        <dbReference type="Pfam" id="PF01272"/>
    </source>
</evidence>
<evidence type="ECO:0000313" key="7">
    <source>
        <dbReference type="EMBL" id="SFK22837.1"/>
    </source>
</evidence>
<dbReference type="NCBIfam" id="NF002506">
    <property type="entry name" value="PRK01885.1"/>
    <property type="match status" value="1"/>
</dbReference>
<dbReference type="GO" id="GO:0070063">
    <property type="term" value="F:RNA polymerase binding"/>
    <property type="evidence" value="ECO:0007669"/>
    <property type="project" value="InterPro"/>
</dbReference>
<evidence type="ECO:0000256" key="2">
    <source>
        <dbReference type="ARBA" id="ARBA00023125"/>
    </source>
</evidence>
<dbReference type="OrthoDB" id="5511940at2"/>
<dbReference type="InterPro" id="IPR023459">
    <property type="entry name" value="Tscrpt_elong_fac_GreA/B_fam"/>
</dbReference>
<dbReference type="RefSeq" id="WP_091706380.1">
    <property type="nucleotide sequence ID" value="NZ_BMYN01000008.1"/>
</dbReference>
<protein>
    <recommendedName>
        <fullName evidence="4">Transcription elongation factor GreB</fullName>
    </recommendedName>
    <alternativeName>
        <fullName evidence="4">Transcript cleavage factor GreB</fullName>
    </alternativeName>
</protein>
<dbReference type="Pfam" id="PF01272">
    <property type="entry name" value="GreA_GreB"/>
    <property type="match status" value="1"/>
</dbReference>
<feature type="domain" description="Transcription elongation factor GreA/GreB N-terminal" evidence="6">
    <location>
        <begin position="5"/>
        <end position="74"/>
    </location>
</feature>
<comment type="similarity">
    <text evidence="4">Belongs to the GreA/GreB family. GreB subfamily.</text>
</comment>
<sequence length="158" mass="18338">MDTNVITPEGYAQLQQELDDLWRKERPEVTKKVQWAASLGDRSENADYQYNKKRLREIDRRVRYLRNRLSKLRVVEYSPAQEGKAFFGAWVTLVDENDDRLIFRIVGSDEIYGKKDYVSVHAPVVKACLGKQVGEEVVVRTPDSSKVWEIDRIAYEAG</sequence>
<dbReference type="EMBL" id="FOSC01000012">
    <property type="protein sequence ID" value="SFK22837.1"/>
    <property type="molecule type" value="Genomic_DNA"/>
</dbReference>
<dbReference type="InterPro" id="IPR036953">
    <property type="entry name" value="GreA/GreB_C_sf"/>
</dbReference>
<dbReference type="HAMAP" id="MF_00930">
    <property type="entry name" value="GreB"/>
    <property type="match status" value="1"/>
</dbReference>
<dbReference type="InterPro" id="IPR036805">
    <property type="entry name" value="Tscrpt_elong_fac_GreA/B_N_sf"/>
</dbReference>
<evidence type="ECO:0000256" key="4">
    <source>
        <dbReference type="HAMAP-Rule" id="MF_00930"/>
    </source>
</evidence>
<feature type="domain" description="Transcription elongation factor GreA/GreB C-terminal" evidence="5">
    <location>
        <begin position="81"/>
        <end position="155"/>
    </location>
</feature>
<dbReference type="Gene3D" id="3.10.50.30">
    <property type="entry name" value="Transcription elongation factor, GreA/GreB, C-terminal domain"/>
    <property type="match status" value="1"/>
</dbReference>
<dbReference type="GO" id="GO:0032784">
    <property type="term" value="P:regulation of DNA-templated transcription elongation"/>
    <property type="evidence" value="ECO:0007669"/>
    <property type="project" value="UniProtKB-UniRule"/>
</dbReference>
<gene>
    <name evidence="4" type="primary">greB</name>
    <name evidence="7" type="ORF">SAMN05216429_112127</name>
</gene>
<organism evidence="7 8">
    <name type="scientific">Marinobacter persicus</name>
    <dbReference type="NCBI Taxonomy" id="930118"/>
    <lineage>
        <taxon>Bacteria</taxon>
        <taxon>Pseudomonadati</taxon>
        <taxon>Pseudomonadota</taxon>
        <taxon>Gammaproteobacteria</taxon>
        <taxon>Pseudomonadales</taxon>
        <taxon>Marinobacteraceae</taxon>
        <taxon>Marinobacter</taxon>
    </lineage>
</organism>
<dbReference type="PANTHER" id="PTHR30437:SF6">
    <property type="entry name" value="TRANSCRIPTION ELONGATION FACTOR GREB"/>
    <property type="match status" value="1"/>
</dbReference>
<evidence type="ECO:0000256" key="1">
    <source>
        <dbReference type="ARBA" id="ARBA00023015"/>
    </source>
</evidence>
<keyword evidence="1 4" id="KW-0805">Transcription regulation</keyword>
<keyword evidence="2 4" id="KW-0238">DNA-binding</keyword>
<name>A0A1I3XT55_9GAMM</name>
<comment type="function">
    <text evidence="4">Necessary for efficient RNA polymerase transcription elongation past template-encoded arresting sites. The arresting sites in DNA have the property of trapping a certain fraction of elongating RNA polymerases that pass through, resulting in locked ternary complexes. Cleavage of the nascent transcript by cleavage factors such as GreA or GreB allows the resumption of elongation from the new 3'terminus. GreB releases sequences of up to 9 nucleotides in length.</text>
</comment>
<dbReference type="InterPro" id="IPR018151">
    <property type="entry name" value="TF_GreA/GreB_CS"/>
</dbReference>
<dbReference type="InterPro" id="IPR001437">
    <property type="entry name" value="Tscrpt_elong_fac_GreA/B_C"/>
</dbReference>
<dbReference type="NCBIfam" id="TIGR01461">
    <property type="entry name" value="greB"/>
    <property type="match status" value="1"/>
</dbReference>
<dbReference type="PIRSF" id="PIRSF006092">
    <property type="entry name" value="GreA_GreB"/>
    <property type="match status" value="1"/>
</dbReference>
<keyword evidence="3 4" id="KW-0804">Transcription</keyword>
<keyword evidence="7" id="KW-0648">Protein biosynthesis</keyword>
<dbReference type="AlphaFoldDB" id="A0A1I3XT55"/>
<keyword evidence="8" id="KW-1185">Reference proteome</keyword>
<dbReference type="InterPro" id="IPR028624">
    <property type="entry name" value="Tscrpt_elong_fac_GreA/B"/>
</dbReference>
<accession>A0A1I3XT55</accession>
<dbReference type="InterPro" id="IPR022691">
    <property type="entry name" value="Tscrpt_elong_fac_GreA/B_N"/>
</dbReference>
<dbReference type="GO" id="GO:0003746">
    <property type="term" value="F:translation elongation factor activity"/>
    <property type="evidence" value="ECO:0007669"/>
    <property type="project" value="UniProtKB-KW"/>
</dbReference>
<dbReference type="Pfam" id="PF03449">
    <property type="entry name" value="GreA_GreB_N"/>
    <property type="match status" value="1"/>
</dbReference>
<dbReference type="InterPro" id="IPR006358">
    <property type="entry name" value="Tscrpt_elong_fac_GreB"/>
</dbReference>
<dbReference type="HAMAP" id="MF_00105">
    <property type="entry name" value="GreA_GreB"/>
    <property type="match status" value="1"/>
</dbReference>
<dbReference type="SUPFAM" id="SSF54534">
    <property type="entry name" value="FKBP-like"/>
    <property type="match status" value="1"/>
</dbReference>
<evidence type="ECO:0000313" key="8">
    <source>
        <dbReference type="Proteomes" id="UP000199445"/>
    </source>
</evidence>
<dbReference type="FunFam" id="3.10.50.30:FF:000001">
    <property type="entry name" value="Transcription elongation factor GreA"/>
    <property type="match status" value="1"/>
</dbReference>
<dbReference type="PANTHER" id="PTHR30437">
    <property type="entry name" value="TRANSCRIPTION ELONGATION FACTOR GREA"/>
    <property type="match status" value="1"/>
</dbReference>
<reference evidence="7 8" key="1">
    <citation type="submission" date="2016-10" db="EMBL/GenBank/DDBJ databases">
        <authorList>
            <person name="de Groot N.N."/>
        </authorList>
    </citation>
    <scope>NUCLEOTIDE SEQUENCE [LARGE SCALE GENOMIC DNA]</scope>
    <source>
        <strain evidence="7 8">IBRC-M 10445</strain>
    </source>
</reference>
<evidence type="ECO:0000259" key="6">
    <source>
        <dbReference type="Pfam" id="PF03449"/>
    </source>
</evidence>